<dbReference type="STRING" id="519424.AZF04_05985"/>
<reference evidence="9" key="1">
    <citation type="submission" date="2016-02" db="EMBL/GenBank/DDBJ databases">
        <title>Genome sequence of Bacillus trypoxylicola KCTC 13244(T).</title>
        <authorList>
            <person name="Jeong H."/>
            <person name="Park S.-H."/>
            <person name="Choi S.-K."/>
        </authorList>
    </citation>
    <scope>NUCLEOTIDE SEQUENCE [LARGE SCALE GENOMIC DNA]</scope>
    <source>
        <strain evidence="9">KCTC 13244</strain>
    </source>
</reference>
<organism evidence="9 10">
    <name type="scientific">Alkalihalobacillus trypoxylicola</name>
    <dbReference type="NCBI Taxonomy" id="519424"/>
    <lineage>
        <taxon>Bacteria</taxon>
        <taxon>Bacillati</taxon>
        <taxon>Bacillota</taxon>
        <taxon>Bacilli</taxon>
        <taxon>Bacillales</taxon>
        <taxon>Bacillaceae</taxon>
        <taxon>Alkalihalobacillus</taxon>
    </lineage>
</organism>
<gene>
    <name evidence="9" type="ORF">AZF04_05985</name>
</gene>
<keyword evidence="6 8" id="KW-1133">Transmembrane helix</keyword>
<comment type="similarity">
    <text evidence="2">Belongs to the MreD family.</text>
</comment>
<evidence type="ECO:0000313" key="10">
    <source>
        <dbReference type="Proteomes" id="UP000075806"/>
    </source>
</evidence>
<feature type="transmembrane region" description="Helical" evidence="8">
    <location>
        <begin position="139"/>
        <end position="157"/>
    </location>
</feature>
<dbReference type="GO" id="GO:0008360">
    <property type="term" value="P:regulation of cell shape"/>
    <property type="evidence" value="ECO:0007669"/>
    <property type="project" value="UniProtKB-KW"/>
</dbReference>
<keyword evidence="5" id="KW-0133">Cell shape</keyword>
<accession>A0A162ED84</accession>
<evidence type="ECO:0000256" key="5">
    <source>
        <dbReference type="ARBA" id="ARBA00022960"/>
    </source>
</evidence>
<sequence length="173" mass="20029">MSRAYLSLLLFGFFVIEGTIFQYITHSIENEYMVVARFVVVLLVFIGTFMGRSASIFYGISFGLLYDVVYSDLLGVYLFGFGLIGYLFSMPYKRIQDSLIYPILLSVGAVLFIEFYQYGLFLLIDYTSMPINQFLNERLWPTLVGNVCFAILLIYPAKRLITYVLQQSKLRER</sequence>
<protein>
    <submittedName>
        <fullName evidence="9">Rod shape-determining protein MreD</fullName>
    </submittedName>
</protein>
<evidence type="ECO:0000256" key="7">
    <source>
        <dbReference type="ARBA" id="ARBA00023136"/>
    </source>
</evidence>
<dbReference type="InterPro" id="IPR007227">
    <property type="entry name" value="Cell_shape_determining_MreD"/>
</dbReference>
<evidence type="ECO:0000256" key="8">
    <source>
        <dbReference type="SAM" id="Phobius"/>
    </source>
</evidence>
<feature type="transmembrane region" description="Helical" evidence="8">
    <location>
        <begin position="36"/>
        <end position="62"/>
    </location>
</feature>
<dbReference type="Proteomes" id="UP000075806">
    <property type="component" value="Unassembled WGS sequence"/>
</dbReference>
<name>A0A162ED84_9BACI</name>
<feature type="transmembrane region" description="Helical" evidence="8">
    <location>
        <begin position="68"/>
        <end position="88"/>
    </location>
</feature>
<feature type="transmembrane region" description="Helical" evidence="8">
    <location>
        <begin position="100"/>
        <end position="119"/>
    </location>
</feature>
<comment type="subcellular location">
    <subcellularLocation>
        <location evidence="1">Cell membrane</location>
        <topology evidence="1">Multi-pass membrane protein</topology>
    </subcellularLocation>
</comment>
<dbReference type="EMBL" id="LTAO01000012">
    <property type="protein sequence ID" value="KYG32312.1"/>
    <property type="molecule type" value="Genomic_DNA"/>
</dbReference>
<keyword evidence="10" id="KW-1185">Reference proteome</keyword>
<dbReference type="Pfam" id="PF04093">
    <property type="entry name" value="MreD"/>
    <property type="match status" value="1"/>
</dbReference>
<evidence type="ECO:0000256" key="1">
    <source>
        <dbReference type="ARBA" id="ARBA00004651"/>
    </source>
</evidence>
<evidence type="ECO:0000256" key="3">
    <source>
        <dbReference type="ARBA" id="ARBA00022475"/>
    </source>
</evidence>
<evidence type="ECO:0000313" key="9">
    <source>
        <dbReference type="EMBL" id="KYG32312.1"/>
    </source>
</evidence>
<evidence type="ECO:0000256" key="6">
    <source>
        <dbReference type="ARBA" id="ARBA00022989"/>
    </source>
</evidence>
<keyword evidence="7 8" id="KW-0472">Membrane</keyword>
<keyword evidence="4 8" id="KW-0812">Transmembrane</keyword>
<dbReference type="OrthoDB" id="1653857at2"/>
<evidence type="ECO:0000256" key="2">
    <source>
        <dbReference type="ARBA" id="ARBA00007776"/>
    </source>
</evidence>
<dbReference type="NCBIfam" id="TIGR03426">
    <property type="entry name" value="shape_MreD"/>
    <property type="match status" value="1"/>
</dbReference>
<dbReference type="GO" id="GO:0005886">
    <property type="term" value="C:plasma membrane"/>
    <property type="evidence" value="ECO:0007669"/>
    <property type="project" value="UniProtKB-SubCell"/>
</dbReference>
<evidence type="ECO:0000256" key="4">
    <source>
        <dbReference type="ARBA" id="ARBA00022692"/>
    </source>
</evidence>
<proteinExistence type="inferred from homology"/>
<feature type="transmembrane region" description="Helical" evidence="8">
    <location>
        <begin position="6"/>
        <end position="24"/>
    </location>
</feature>
<dbReference type="AlphaFoldDB" id="A0A162ED84"/>
<dbReference type="RefSeq" id="WP_061948588.1">
    <property type="nucleotide sequence ID" value="NZ_LTAO01000012.1"/>
</dbReference>
<comment type="caution">
    <text evidence="9">The sequence shown here is derived from an EMBL/GenBank/DDBJ whole genome shotgun (WGS) entry which is preliminary data.</text>
</comment>
<keyword evidence="3" id="KW-1003">Cell membrane</keyword>